<reference evidence="1" key="1">
    <citation type="submission" date="2022-12" db="EMBL/GenBank/DDBJ databases">
        <title>Whole genome sequencing of Borrelia miyamotoi strains isolated at the Russian territory.</title>
        <authorList>
            <person name="Kuleshov K.V."/>
            <person name="Platonov A.E."/>
            <person name="Goptar I.A."/>
            <person name="Shipulin G.A."/>
            <person name="Markelov M.L."/>
            <person name="Koetsveld J."/>
            <person name="Kolyasnikova N.M."/>
            <person name="Sarksyan D.S."/>
            <person name="Toporkova M.G."/>
            <person name="Hovius J.W."/>
        </authorList>
    </citation>
    <scope>NUCLEOTIDE SEQUENCE</scope>
    <source>
        <strain evidence="1">Yekat-1</strain>
        <plasmid evidence="1">pYekat-1-lp72</plasmid>
    </source>
</reference>
<dbReference type="PROSITE" id="PS51257">
    <property type="entry name" value="PROKAR_LIPOPROTEIN"/>
    <property type="match status" value="1"/>
</dbReference>
<protein>
    <recommendedName>
        <fullName evidence="3">Mlp family lipoprotein</fullName>
    </recommendedName>
</protein>
<dbReference type="EMBL" id="CP024334">
    <property type="protein sequence ID" value="ATQ16418.1"/>
    <property type="molecule type" value="Genomic_DNA"/>
</dbReference>
<evidence type="ECO:0000313" key="2">
    <source>
        <dbReference type="Proteomes" id="UP000230633"/>
    </source>
</evidence>
<keyword evidence="2" id="KW-1185">Reference proteome</keyword>
<sequence>MKNFSIFVFLSILTLSCELDGVSALITDLMGNHEVVVAGAKAGNFDEVLDLDGDDEEAEIDEIEQNLSEGVDGNIDQNPGNVDGHIVLVDAQGVSVPTVVEHSAVSSSVERRVVTVGQNVESRRLTKVERLEKYLESAIKSGGKLNEQQRRLKNGKQMLFTWLNEDANASKRAELEQDMQKLYGLIKESITDSSSQFSSRDGEYSDEAIDGLLNSLFSSSFDNTFALDLFFQALLNTLCDFKKDNCKDEEVIFADIRKVFSDESDTKGHFGYLKSKLKDELVISDEGDYEEDGDFEEED</sequence>
<evidence type="ECO:0000313" key="1">
    <source>
        <dbReference type="EMBL" id="ATQ16418.1"/>
    </source>
</evidence>
<organism evidence="1 2">
    <name type="scientific">Borrelia miyamotoi</name>
    <dbReference type="NCBI Taxonomy" id="47466"/>
    <lineage>
        <taxon>Bacteria</taxon>
        <taxon>Pseudomonadati</taxon>
        <taxon>Spirochaetota</taxon>
        <taxon>Spirochaetia</taxon>
        <taxon>Spirochaetales</taxon>
        <taxon>Borreliaceae</taxon>
        <taxon>Borrelia</taxon>
    </lineage>
</organism>
<dbReference type="RefSeq" id="WP_099591036.1">
    <property type="nucleotide sequence ID" value="NZ_CP024334.2"/>
</dbReference>
<geneLocation type="plasmid" evidence="1 2">
    <name>pYekat-1-lp72</name>
</geneLocation>
<name>A0ABM6PUC0_9SPIR</name>
<gene>
    <name evidence="1" type="ORF">CNO13_04345</name>
</gene>
<evidence type="ECO:0008006" key="3">
    <source>
        <dbReference type="Google" id="ProtNLM"/>
    </source>
</evidence>
<keyword evidence="1" id="KW-0614">Plasmid</keyword>
<dbReference type="Proteomes" id="UP000230633">
    <property type="component" value="Plasmid pYekat-1-lp72"/>
</dbReference>
<accession>A0ABM6PUC0</accession>
<proteinExistence type="predicted"/>